<dbReference type="EMBL" id="JAXABG010000028">
    <property type="protein sequence ID" value="MDX7085593.1"/>
    <property type="molecule type" value="Genomic_DNA"/>
</dbReference>
<comment type="caution">
    <text evidence="1">The sequence shown here is derived from an EMBL/GenBank/DDBJ whole genome shotgun (WGS) entry which is preliminary data.</text>
</comment>
<name>A0ABD5IP78_SERMA</name>
<proteinExistence type="predicted"/>
<gene>
    <name evidence="1" type="ORF">SJ435_24745</name>
</gene>
<evidence type="ECO:0000313" key="2">
    <source>
        <dbReference type="Proteomes" id="UP001275057"/>
    </source>
</evidence>
<dbReference type="AlphaFoldDB" id="A0ABD5IP78"/>
<dbReference type="Proteomes" id="UP001275057">
    <property type="component" value="Unassembled WGS sequence"/>
</dbReference>
<dbReference type="RefSeq" id="WP_319857905.1">
    <property type="nucleotide sequence ID" value="NZ_JAXABG010000028.1"/>
</dbReference>
<evidence type="ECO:0000313" key="1">
    <source>
        <dbReference type="EMBL" id="MDX7085593.1"/>
    </source>
</evidence>
<reference evidence="1 2" key="1">
    <citation type="submission" date="2023-11" db="EMBL/GenBank/DDBJ databases">
        <title>Detection of rare carbapenemases in Enterobacterales - comparison of two colorimetric and two CIM-based carbapenemase assays.</title>
        <authorList>
            <person name="Schaffarczyk L."/>
            <person name="Noster J."/>
            <person name="Stelzer Y."/>
            <person name="Sattler J."/>
            <person name="Gatermann S."/>
            <person name="Hamprecht A."/>
        </authorList>
    </citation>
    <scope>NUCLEOTIDE SEQUENCE [LARGE SCALE GENOMIC DNA]</scope>
    <source>
        <strain evidence="1 2">CIM-Carb-136</strain>
    </source>
</reference>
<accession>A0ABD5IP78</accession>
<organism evidence="1 2">
    <name type="scientific">Serratia marcescens</name>
    <dbReference type="NCBI Taxonomy" id="615"/>
    <lineage>
        <taxon>Bacteria</taxon>
        <taxon>Pseudomonadati</taxon>
        <taxon>Pseudomonadota</taxon>
        <taxon>Gammaproteobacteria</taxon>
        <taxon>Enterobacterales</taxon>
        <taxon>Yersiniaceae</taxon>
        <taxon>Serratia</taxon>
    </lineage>
</organism>
<protein>
    <submittedName>
        <fullName evidence="1">Uncharacterized protein</fullName>
    </submittedName>
</protein>
<sequence>MSKSLNEVEKQVHVAEVVHHGEKLTIPVGMGVQDAIDLLERRRDYLSEKVIIRREFNVFP</sequence>